<gene>
    <name evidence="3" type="ORF">CUESP1_0713</name>
</gene>
<proteinExistence type="predicted"/>
<dbReference type="EMBL" id="LT669839">
    <property type="protein sequence ID" value="SHD76094.1"/>
    <property type="molecule type" value="Genomic_DNA"/>
</dbReference>
<dbReference type="AlphaFoldDB" id="M1ZCH4"/>
<dbReference type="InterPro" id="IPR047797">
    <property type="entry name" value="ISNCY_transpos"/>
</dbReference>
<reference evidence="3 4" key="1">
    <citation type="submission" date="2016-11" db="EMBL/GenBank/DDBJ databases">
        <authorList>
            <person name="Manzoor S."/>
        </authorList>
    </citation>
    <scope>NUCLEOTIDE SEQUENCE [LARGE SCALE GENOMIC DNA]</scope>
    <source>
        <strain evidence="3">Clostridium ultunense strain Esp</strain>
    </source>
</reference>
<dbReference type="PANTHER" id="PTHR35004:SF7">
    <property type="entry name" value="INTEGRASE PROTEIN"/>
    <property type="match status" value="1"/>
</dbReference>
<organism evidence="3 4">
    <name type="scientific">[Clostridium] ultunense Esp</name>
    <dbReference type="NCBI Taxonomy" id="1288971"/>
    <lineage>
        <taxon>Bacteria</taxon>
        <taxon>Bacillati</taxon>
        <taxon>Bacillota</taxon>
        <taxon>Tissierellia</taxon>
        <taxon>Tissierellales</taxon>
        <taxon>Tepidimicrobiaceae</taxon>
        <taxon>Schnuerera</taxon>
    </lineage>
</organism>
<dbReference type="InterPro" id="IPR001584">
    <property type="entry name" value="Integrase_cat-core"/>
</dbReference>
<evidence type="ECO:0000313" key="4">
    <source>
        <dbReference type="Proteomes" id="UP000245423"/>
    </source>
</evidence>
<evidence type="ECO:0000256" key="1">
    <source>
        <dbReference type="SAM" id="Coils"/>
    </source>
</evidence>
<dbReference type="SUPFAM" id="SSF53098">
    <property type="entry name" value="Ribonuclease H-like"/>
    <property type="match status" value="1"/>
</dbReference>
<dbReference type="HOGENOM" id="CLU_041517_0_1_9"/>
<protein>
    <submittedName>
        <fullName evidence="3">Transposase</fullName>
    </submittedName>
</protein>
<keyword evidence="1" id="KW-0175">Coiled coil</keyword>
<dbReference type="Proteomes" id="UP000245423">
    <property type="component" value="Chromosome 1"/>
</dbReference>
<accession>M1ZCH4</accession>
<sequence length="465" mass="54456">MTIRKVDLNMTEQEKYEIIKKLVETNGNKKRAALKIGCTQRHINRLIQRYKKEGKSAFIHGNHGRKPAHTIEKEKKELIVDFYRTKYYGANFEHFTELLEKYEDVKVSPSVVRSVLMNEQIISPMAHRSTKKKLKKQLKAQKEAASSKKEIEQLQNKILEIEDAHPRRPRCANFGEMIQMDASEHLWFGDKKTQLHIAVDDSTGAIVGAYFDLQETLNGYYNVLSQILKSHGIPYMFFTDRRTVFEYNKKKSPSIEEDTFTQFGYACKQLGIEIETSSIPQAKGRVERIFRTLQSRLIIELRLNGITTIEQANIFLNSYIKEYNDAFALPVNNIKSVFEKQPDDEKINLTLAVLSSRKIDNGHCIRYENKYFKLLDTYGYPVYYYKGTSGMVIKSFNKELYFCVEEKVYVLEEIPTHERKSRNFDFDTPVEKPKKKYIPPMSHPWKQASFEKYMNKQAHRKEKTA</sequence>
<keyword evidence="4" id="KW-1185">Reference proteome</keyword>
<feature type="domain" description="Integrase catalytic" evidence="2">
    <location>
        <begin position="165"/>
        <end position="350"/>
    </location>
</feature>
<dbReference type="PROSITE" id="PS50994">
    <property type="entry name" value="INTEGRASE"/>
    <property type="match status" value="1"/>
</dbReference>
<dbReference type="NCBIfam" id="NF033594">
    <property type="entry name" value="transpos_ISNCY_2"/>
    <property type="match status" value="1"/>
</dbReference>
<feature type="coiled-coil region" evidence="1">
    <location>
        <begin position="131"/>
        <end position="164"/>
    </location>
</feature>
<dbReference type="GO" id="GO:0015074">
    <property type="term" value="P:DNA integration"/>
    <property type="evidence" value="ECO:0007669"/>
    <property type="project" value="InterPro"/>
</dbReference>
<dbReference type="PANTHER" id="PTHR35004">
    <property type="entry name" value="TRANSPOSASE RV3428C-RELATED"/>
    <property type="match status" value="1"/>
</dbReference>
<dbReference type="RefSeq" id="WP_005585568.1">
    <property type="nucleotide sequence ID" value="NZ_LT669839.1"/>
</dbReference>
<evidence type="ECO:0000259" key="2">
    <source>
        <dbReference type="PROSITE" id="PS50994"/>
    </source>
</evidence>
<dbReference type="Gene3D" id="3.30.420.10">
    <property type="entry name" value="Ribonuclease H-like superfamily/Ribonuclease H"/>
    <property type="match status" value="1"/>
</dbReference>
<dbReference type="InterPro" id="IPR012337">
    <property type="entry name" value="RNaseH-like_sf"/>
</dbReference>
<evidence type="ECO:0000313" key="3">
    <source>
        <dbReference type="EMBL" id="SHD76094.1"/>
    </source>
</evidence>
<dbReference type="GO" id="GO:0003676">
    <property type="term" value="F:nucleic acid binding"/>
    <property type="evidence" value="ECO:0007669"/>
    <property type="project" value="InterPro"/>
</dbReference>
<dbReference type="InterPro" id="IPR036397">
    <property type="entry name" value="RNaseH_sf"/>
</dbReference>
<name>M1ZCH4_9FIRM</name>